<dbReference type="InterPro" id="IPR033082">
    <property type="entry name" value="DIDO1_PHD"/>
</dbReference>
<feature type="region of interest" description="Disordered" evidence="6">
    <location>
        <begin position="945"/>
        <end position="1115"/>
    </location>
</feature>
<feature type="compositionally biased region" description="Polar residues" evidence="6">
    <location>
        <begin position="553"/>
        <end position="568"/>
    </location>
</feature>
<dbReference type="PROSITE" id="PS50016">
    <property type="entry name" value="ZF_PHD_2"/>
    <property type="match status" value="1"/>
</dbReference>
<feature type="region of interest" description="Disordered" evidence="6">
    <location>
        <begin position="95"/>
        <end position="196"/>
    </location>
</feature>
<evidence type="ECO:0000259" key="8">
    <source>
        <dbReference type="PROSITE" id="PS51321"/>
    </source>
</evidence>
<feature type="compositionally biased region" description="Basic and acidic residues" evidence="6">
    <location>
        <begin position="2050"/>
        <end position="2059"/>
    </location>
</feature>
<feature type="compositionally biased region" description="Pro residues" evidence="6">
    <location>
        <begin position="1166"/>
        <end position="1178"/>
    </location>
</feature>
<dbReference type="Pfam" id="PF07744">
    <property type="entry name" value="SPOC"/>
    <property type="match status" value="1"/>
</dbReference>
<dbReference type="PROSITE" id="PS51321">
    <property type="entry name" value="TFIIS_CENTRAL"/>
    <property type="match status" value="1"/>
</dbReference>
<organism evidence="9 10">
    <name type="scientific">Coilia grayii</name>
    <name type="common">Gray's grenadier anchovy</name>
    <dbReference type="NCBI Taxonomy" id="363190"/>
    <lineage>
        <taxon>Eukaryota</taxon>
        <taxon>Metazoa</taxon>
        <taxon>Chordata</taxon>
        <taxon>Craniata</taxon>
        <taxon>Vertebrata</taxon>
        <taxon>Euteleostomi</taxon>
        <taxon>Actinopterygii</taxon>
        <taxon>Neopterygii</taxon>
        <taxon>Teleostei</taxon>
        <taxon>Clupei</taxon>
        <taxon>Clupeiformes</taxon>
        <taxon>Clupeoidei</taxon>
        <taxon>Engraulidae</taxon>
        <taxon>Coilinae</taxon>
        <taxon>Coilia</taxon>
    </lineage>
</organism>
<feature type="compositionally biased region" description="Basic and acidic residues" evidence="6">
    <location>
        <begin position="1526"/>
        <end position="1541"/>
    </location>
</feature>
<evidence type="ECO:0000256" key="6">
    <source>
        <dbReference type="SAM" id="MobiDB-lite"/>
    </source>
</evidence>
<feature type="compositionally biased region" description="Low complexity" evidence="6">
    <location>
        <begin position="1417"/>
        <end position="1440"/>
    </location>
</feature>
<feature type="compositionally biased region" description="Basic and acidic residues" evidence="6">
    <location>
        <begin position="2346"/>
        <end position="2375"/>
    </location>
</feature>
<evidence type="ECO:0000256" key="3">
    <source>
        <dbReference type="ARBA" id="ARBA00022833"/>
    </source>
</evidence>
<feature type="region of interest" description="Disordered" evidence="6">
    <location>
        <begin position="1147"/>
        <end position="1213"/>
    </location>
</feature>
<feature type="compositionally biased region" description="Basic residues" evidence="6">
    <location>
        <begin position="1904"/>
        <end position="1919"/>
    </location>
</feature>
<dbReference type="PANTHER" id="PTHR11477:SF13">
    <property type="entry name" value="DEATH-INDUCER OBLITERATOR 1"/>
    <property type="match status" value="1"/>
</dbReference>
<feature type="compositionally biased region" description="Basic residues" evidence="6">
    <location>
        <begin position="2328"/>
        <end position="2338"/>
    </location>
</feature>
<feature type="compositionally biased region" description="Basic and acidic residues" evidence="6">
    <location>
        <begin position="1861"/>
        <end position="1903"/>
    </location>
</feature>
<keyword evidence="10" id="KW-1185">Reference proteome</keyword>
<sequence>MSPRHSRSRALLLNHAHPVDKQHGGPISNVAVHIQRVQTIKTGLSSFYNSHDSCETAVSELNMEGGEEGSSRGPTKTWGFRRTTIARREFLEEVGELLQDSKPPPDRRTTRQSRGRGAVAGARRPAESTPTPTRRGRGRGSRSRKSSPDTPPVASVSTGSTATADLQASEVSLEDGERNGSTETHPFSDSTEDSDEMTLKQYAERLKRRKQLEEARASSSSSSMAELETKLKTNGVQREVKENETSTEDEEVAVRQTGKPGAARAFRFPDTEDEEGEADVKESLAGCESEDTDPDAVYCLCRQKHNKRFMICCDRCQEWFHGDCVGISEKRGSLMEKNKEEYVCPNCSPCASPVPSLAVQATLSSTRTSSSSERLASPCPSDGSPSGDYAIKGKIRKSSSQGEKKIKIFHSVLTSAVVKEEQALPKCIGPGCTKSALPDSVYCGHDCILRHAAVAMKSLSGPKPPKPEPPPEAKPTLPKAELPLVAKPEPPPEAKPTPKPFSKPTILSAFKAQMKPLLGKVGRKRPSGQPVDVENRSAAKDGADKEKEASALPSPQTEAVRAEQTSAIAPSVFYKCNKETTQTVVSKTETDDHGRSKPPSEVTANPEQTAPLPENRTMQTDFNLLPLKATHQSASDSDPTASRHPDSGAHTGDKDFPLLPRPSHEQIPSSTSPSSPTASASVLAPKPQQAPVLSPKPKPSIQIRLNVRRSLTDTLWRRVNDSENITLSEKEVGTIALNIEKAIYNMFLSTDSRYKNKYRLIMFNLKDPKNKVLFEQVISGVISPSQLTTLSQDDLQGKVPSSPNICESTQSIPEMGHIKQDLKTEPSPNISESTKSIPEVVHVKQAVKTEPSPCMAAEKTTQLSGVEVSKSECSPSPSVLTQNSRIKKIPPNKPSQQLTKVQPAHSSITVDIISNMLKDTTSEHKAHLFDLKCRICTGQISAEDYDEEHGSKRMKKSEPESKREMIQKERPPNTKQETSQMETPQAKQESSQMQRPQTKQETSQMLRPQTKQETSQMEKPQTKQETSHKERPPQTKQEPSHRERHPMTKQETSEKDRPPKTKPEALQKERLPKTGRVVTKRTAPTMPRIEAPVMESPASPVPEYAQDDGDNASDFTPIVIPEVSIVSITRQDPRTAGYRPVIKPSVCPAVTPSLPTTPITSEPKEVQPPQPPPPPPVVPKSILTKPSGSSVRLYSTSRTPSSMISTQPPPDKDTRNFLLRQETIWKGFLDMPTVAKFVTKGYLVSGTSKFFREDIPDTIHIGGRILPQTVWDYIEKVKTSHTKDLCLIRFQPATDEEEVAYVSLFSYFNSRRRFGVVSDHCRYIKDFYLMPLGAQESIPSLLQPLNGPGFEQNRPNLLLGLAILQKPKPLEALAEQAHETGFKTQTASGSSCDGFPTAATVPTHVKPSDWQPYDPEIPISTTPPGSPDSSSSGSVSSPSDLTNTVLSIIKAPTALSSNPVSESAPTDNTPLKTILNTLFGKKGVAPGNTIDLAEQSSSVDKKPSPTASSKVDLIVQRYGHISKDDIVKESEISKDDDRPYDPEEEYDPGVEYDMLNQPSTVPVITEQEANDERPYDPEEYDPAVGYIRDSPLSPDQTPENKAVVEQPGVEDDVAYDPEDSTFFEEMQADLVGVSGGASGTVAFSDQQRMLLELNKQIEEQKRQLEQQEEALSRQRAAAGMSMAHFSVSDALLSPPRTSYLSRCDLLQLVEKQNTNVNTTSNNDMLIINQRRDPRQKRDTRQAEKPHLDTEHRNKNTPLESPKSEIIPAENSPTMTKKRTSKEESAVCATNEKLCKEKTNTKKTSPEKIDEKVSDKSCVKKSDTHPKAKRFKADTDKQTRKREQCDDAPRHSHHRSRHEHRRTSQRDAQEVSLRKRRSIGDRREVRHTQPHSDGEKRHHRERFERRGRRTSLGKQRTRRQQRWESSRETEPMLDRAQRGDTFPHHRERGEPAPDNQLNEQALCPNTKPRALSPGQFCDYDSSPHSFEMPFPSNQNDPTHRLMHQPGPRGPFGQHPQGPFENTGPRPPRSGPQGPQHRPFDDSPRPRIPRAGSHDSQHNPDEPVPPQIFRSFSNCDAHTEQSEVHHGDLEKGMQRTHFRPPNRFEEQRGGSPAEERRGLDFCRPGQMEGFRGRQMVTNRRASFPNAPDMPMKPRTPMHHFPTSVSPQRQQTFKEQSPPSLDHRSKRDHASGQLVESEDQPSLSLGKLGHQSEPQPRRHTGPLLPTPPSGLIGSFNPTMQQPHQNQENPWPPQNSSRQRGGSFERDNFRSNSAGMAEGHFEQRYPPNQRENEDPLPHLLHEYTGEQAEEGRMSDGGMPSQRDRRPWPRQQGWKRGHLRGRGRGQSIGGDRGESEGETRRAEDRWDPWDAKRARIRNSDGDGYGSGQEGRNQTFHGRQRGRRLMGERFTGFGNRGRGREKHGERS</sequence>
<dbReference type="InterPro" id="IPR011011">
    <property type="entry name" value="Znf_FYVE_PHD"/>
</dbReference>
<feature type="region of interest" description="Disordered" evidence="6">
    <location>
        <begin position="1717"/>
        <end position="1787"/>
    </location>
</feature>
<feature type="compositionally biased region" description="Basic and acidic residues" evidence="6">
    <location>
        <begin position="2178"/>
        <end position="2187"/>
    </location>
</feature>
<dbReference type="InterPro" id="IPR013083">
    <property type="entry name" value="Znf_RING/FYVE/PHD"/>
</dbReference>
<keyword evidence="2 4" id="KW-0863">Zinc-finger</keyword>
<feature type="region of interest" description="Disordered" evidence="6">
    <location>
        <begin position="208"/>
        <end position="260"/>
    </location>
</feature>
<feature type="domain" description="TFIIS central" evidence="8">
    <location>
        <begin position="703"/>
        <end position="795"/>
    </location>
</feature>
<feature type="compositionally biased region" description="Polar residues" evidence="6">
    <location>
        <begin position="155"/>
        <end position="170"/>
    </location>
</feature>
<dbReference type="InterPro" id="IPR003618">
    <property type="entry name" value="TFIIS_cen_dom"/>
</dbReference>
<dbReference type="CDD" id="cd15639">
    <property type="entry name" value="PHD_DIDO1_like"/>
    <property type="match status" value="1"/>
</dbReference>
<feature type="region of interest" description="Disordered" evidence="6">
    <location>
        <begin position="1799"/>
        <end position="2421"/>
    </location>
</feature>
<protein>
    <recommendedName>
        <fullName evidence="11">Death-inducer obliterator 1</fullName>
    </recommendedName>
</protein>
<dbReference type="SMART" id="SM00249">
    <property type="entry name" value="PHD"/>
    <property type="match status" value="1"/>
</dbReference>
<dbReference type="InterPro" id="IPR019787">
    <property type="entry name" value="Znf_PHD-finger"/>
</dbReference>
<dbReference type="InterPro" id="IPR001965">
    <property type="entry name" value="Znf_PHD"/>
</dbReference>
<feature type="domain" description="PHD-type" evidence="7">
    <location>
        <begin position="296"/>
        <end position="350"/>
    </location>
</feature>
<feature type="region of interest" description="Disordered" evidence="6">
    <location>
        <begin position="61"/>
        <end position="80"/>
    </location>
</feature>
<feature type="region of interest" description="Disordered" evidence="6">
    <location>
        <begin position="483"/>
        <end position="698"/>
    </location>
</feature>
<feature type="compositionally biased region" description="Basic and acidic residues" evidence="6">
    <location>
        <begin position="1729"/>
        <end position="1753"/>
    </location>
</feature>
<feature type="compositionally biased region" description="Basic residues" evidence="6">
    <location>
        <begin position="1850"/>
        <end position="1860"/>
    </location>
</feature>
<feature type="compositionally biased region" description="Polar residues" evidence="6">
    <location>
        <begin position="2232"/>
        <end position="2256"/>
    </location>
</feature>
<evidence type="ECO:0000256" key="2">
    <source>
        <dbReference type="ARBA" id="ARBA00022771"/>
    </source>
</evidence>
<feature type="compositionally biased region" description="Low complexity" evidence="6">
    <location>
        <begin position="365"/>
        <end position="388"/>
    </location>
</feature>
<feature type="compositionally biased region" description="Polar residues" evidence="6">
    <location>
        <begin position="894"/>
        <end position="903"/>
    </location>
</feature>
<dbReference type="SUPFAM" id="SSF57903">
    <property type="entry name" value="FYVE/PHD zinc finger"/>
    <property type="match status" value="1"/>
</dbReference>
<feature type="compositionally biased region" description="Basic and acidic residues" evidence="6">
    <location>
        <begin position="2100"/>
        <end position="2118"/>
    </location>
</feature>
<dbReference type="GO" id="GO:0008270">
    <property type="term" value="F:zinc ion binding"/>
    <property type="evidence" value="ECO:0007669"/>
    <property type="project" value="UniProtKB-KW"/>
</dbReference>
<evidence type="ECO:0000256" key="4">
    <source>
        <dbReference type="PROSITE-ProRule" id="PRU00146"/>
    </source>
</evidence>
<keyword evidence="1" id="KW-0479">Metal-binding</keyword>
<dbReference type="SUPFAM" id="SSF46942">
    <property type="entry name" value="Elongation factor TFIIS domain 2"/>
    <property type="match status" value="1"/>
</dbReference>
<feature type="region of interest" description="Disordered" evidence="6">
    <location>
        <begin position="1526"/>
        <end position="1555"/>
    </location>
</feature>
<feature type="compositionally biased region" description="Pro residues" evidence="6">
    <location>
        <begin position="488"/>
        <end position="501"/>
    </location>
</feature>
<dbReference type="Proteomes" id="UP001591681">
    <property type="component" value="Unassembled WGS sequence"/>
</dbReference>
<dbReference type="Pfam" id="PF00628">
    <property type="entry name" value="PHD"/>
    <property type="match status" value="1"/>
</dbReference>
<feature type="region of interest" description="Disordered" evidence="6">
    <location>
        <begin position="458"/>
        <end position="477"/>
    </location>
</feature>
<dbReference type="SMART" id="SM00510">
    <property type="entry name" value="TFS2M"/>
    <property type="match status" value="1"/>
</dbReference>
<feature type="compositionally biased region" description="Polar residues" evidence="6">
    <location>
        <begin position="973"/>
        <end position="1019"/>
    </location>
</feature>
<feature type="compositionally biased region" description="Low complexity" evidence="6">
    <location>
        <begin position="115"/>
        <end position="133"/>
    </location>
</feature>
<feature type="compositionally biased region" description="Basic residues" evidence="6">
    <location>
        <begin position="134"/>
        <end position="145"/>
    </location>
</feature>
<feature type="compositionally biased region" description="Basic and acidic residues" evidence="6">
    <location>
        <begin position="533"/>
        <end position="549"/>
    </location>
</feature>
<feature type="compositionally biased region" description="Basic and acidic residues" evidence="6">
    <location>
        <begin position="1020"/>
        <end position="1072"/>
    </location>
</feature>
<feature type="coiled-coil region" evidence="5">
    <location>
        <begin position="1643"/>
        <end position="1677"/>
    </location>
</feature>
<feature type="compositionally biased region" description="Polar residues" evidence="6">
    <location>
        <begin position="1382"/>
        <end position="1391"/>
    </location>
</feature>
<keyword evidence="5" id="KW-0175">Coiled coil</keyword>
<feature type="region of interest" description="Disordered" evidence="6">
    <location>
        <begin position="365"/>
        <end position="396"/>
    </location>
</feature>
<gene>
    <name evidence="9" type="ORF">ACEWY4_000486</name>
</gene>
<reference evidence="9 10" key="1">
    <citation type="submission" date="2024-09" db="EMBL/GenBank/DDBJ databases">
        <title>A chromosome-level genome assembly of Gray's grenadier anchovy, Coilia grayii.</title>
        <authorList>
            <person name="Fu Z."/>
        </authorList>
    </citation>
    <scope>NUCLEOTIDE SEQUENCE [LARGE SCALE GENOMIC DNA]</scope>
    <source>
        <strain evidence="9">G4</strain>
        <tissue evidence="9">Muscle</tissue>
    </source>
</reference>
<dbReference type="InterPro" id="IPR019786">
    <property type="entry name" value="Zinc_finger_PHD-type_CS"/>
</dbReference>
<accession>A0ABD1KWU1</accession>
<keyword evidence="3" id="KW-0862">Zinc</keyword>
<feature type="region of interest" description="Disordered" evidence="6">
    <location>
        <begin position="1381"/>
        <end position="1440"/>
    </location>
</feature>
<evidence type="ECO:0000256" key="5">
    <source>
        <dbReference type="SAM" id="Coils"/>
    </source>
</evidence>
<dbReference type="InterPro" id="IPR036575">
    <property type="entry name" value="TFIIS_cen_dom_sf"/>
</dbReference>
<evidence type="ECO:0000256" key="1">
    <source>
        <dbReference type="ARBA" id="ARBA00022723"/>
    </source>
</evidence>
<comment type="caution">
    <text evidence="9">The sequence shown here is derived from an EMBL/GenBank/DDBJ whole genome shotgun (WGS) entry which is preliminary data.</text>
</comment>
<feature type="compositionally biased region" description="Low complexity" evidence="6">
    <location>
        <begin position="668"/>
        <end position="681"/>
    </location>
</feature>
<dbReference type="InterPro" id="IPR012921">
    <property type="entry name" value="SPOC_C"/>
</dbReference>
<evidence type="ECO:0008006" key="11">
    <source>
        <dbReference type="Google" id="ProtNLM"/>
    </source>
</evidence>
<proteinExistence type="predicted"/>
<dbReference type="Gene3D" id="1.10.472.30">
    <property type="entry name" value="Transcription elongation factor S-II, central domain"/>
    <property type="match status" value="1"/>
</dbReference>
<feature type="compositionally biased region" description="Basic and acidic residues" evidence="6">
    <location>
        <begin position="948"/>
        <end position="972"/>
    </location>
</feature>
<feature type="compositionally biased region" description="Basic and acidic residues" evidence="6">
    <location>
        <begin position="2286"/>
        <end position="2309"/>
    </location>
</feature>
<feature type="compositionally biased region" description="Basic and acidic residues" evidence="6">
    <location>
        <begin position="2075"/>
        <end position="2091"/>
    </location>
</feature>
<dbReference type="PANTHER" id="PTHR11477">
    <property type="entry name" value="TRANSCRIPTION FACTOR S-II ZINC FINGER DOMAIN-CONTAINING PROTEIN"/>
    <property type="match status" value="1"/>
</dbReference>
<evidence type="ECO:0000313" key="9">
    <source>
        <dbReference type="EMBL" id="KAL2103618.1"/>
    </source>
</evidence>
<name>A0ABD1KWU1_9TELE</name>
<dbReference type="PROSITE" id="PS01359">
    <property type="entry name" value="ZF_PHD_1"/>
    <property type="match status" value="1"/>
</dbReference>
<feature type="region of interest" description="Disordered" evidence="6">
    <location>
        <begin position="867"/>
        <end position="903"/>
    </location>
</feature>
<feature type="compositionally biased region" description="Basic and acidic residues" evidence="6">
    <location>
        <begin position="1799"/>
        <end position="1849"/>
    </location>
</feature>
<feature type="compositionally biased region" description="Basic and acidic residues" evidence="6">
    <location>
        <begin position="641"/>
        <end position="656"/>
    </location>
</feature>
<feature type="compositionally biased region" description="Polar residues" evidence="6">
    <location>
        <begin position="1184"/>
        <end position="1206"/>
    </location>
</feature>
<feature type="compositionally biased region" description="Polar residues" evidence="6">
    <location>
        <begin position="630"/>
        <end position="640"/>
    </location>
</feature>
<dbReference type="Gene3D" id="3.30.40.10">
    <property type="entry name" value="Zinc/RING finger domain, C3HC4 (zinc finger)"/>
    <property type="match status" value="1"/>
</dbReference>
<feature type="compositionally biased region" description="Polar residues" evidence="6">
    <location>
        <begin position="2160"/>
        <end position="2176"/>
    </location>
</feature>
<dbReference type="Pfam" id="PF07500">
    <property type="entry name" value="TFIIS_M"/>
    <property type="match status" value="1"/>
</dbReference>
<feature type="compositionally biased region" description="Basic and acidic residues" evidence="6">
    <location>
        <begin position="1920"/>
        <end position="1950"/>
    </location>
</feature>
<evidence type="ECO:0000259" key="7">
    <source>
        <dbReference type="PROSITE" id="PS50016"/>
    </source>
</evidence>
<evidence type="ECO:0000313" key="10">
    <source>
        <dbReference type="Proteomes" id="UP001591681"/>
    </source>
</evidence>
<dbReference type="EMBL" id="JBHFQA010000001">
    <property type="protein sequence ID" value="KAL2103618.1"/>
    <property type="molecule type" value="Genomic_DNA"/>
</dbReference>
<feature type="compositionally biased region" description="Polar residues" evidence="6">
    <location>
        <begin position="871"/>
        <end position="884"/>
    </location>
</feature>